<dbReference type="NCBIfam" id="NF033711">
    <property type="entry name" value="T9SS_PorQ"/>
    <property type="match status" value="1"/>
</dbReference>
<accession>A0A4Q7NU72</accession>
<evidence type="ECO:0008006" key="3">
    <source>
        <dbReference type="Google" id="ProtNLM"/>
    </source>
</evidence>
<gene>
    <name evidence="1" type="ORF">EV197_3174</name>
</gene>
<dbReference type="Proteomes" id="UP000292262">
    <property type="component" value="Unassembled WGS sequence"/>
</dbReference>
<protein>
    <recommendedName>
        <fullName evidence="3">Penicillin-binding protein</fullName>
    </recommendedName>
</protein>
<organism evidence="1 2">
    <name type="scientific">Aquimarina brevivitae</name>
    <dbReference type="NCBI Taxonomy" id="323412"/>
    <lineage>
        <taxon>Bacteria</taxon>
        <taxon>Pseudomonadati</taxon>
        <taxon>Bacteroidota</taxon>
        <taxon>Flavobacteriia</taxon>
        <taxon>Flavobacteriales</taxon>
        <taxon>Flavobacteriaceae</taxon>
        <taxon>Aquimarina</taxon>
    </lineage>
</organism>
<reference evidence="1 2" key="1">
    <citation type="submission" date="2019-02" db="EMBL/GenBank/DDBJ databases">
        <title>Genomic Encyclopedia of Type Strains, Phase IV (KMG-IV): sequencing the most valuable type-strain genomes for metagenomic binning, comparative biology and taxonomic classification.</title>
        <authorList>
            <person name="Goeker M."/>
        </authorList>
    </citation>
    <scope>NUCLEOTIDE SEQUENCE [LARGE SCALE GENOMIC DNA]</scope>
    <source>
        <strain evidence="1 2">DSM 17196</strain>
    </source>
</reference>
<dbReference type="EMBL" id="SGXE01000006">
    <property type="protein sequence ID" value="RZS90645.1"/>
    <property type="molecule type" value="Genomic_DNA"/>
</dbReference>
<dbReference type="AlphaFoldDB" id="A0A4Q7NU72"/>
<keyword evidence="2" id="KW-1185">Reference proteome</keyword>
<evidence type="ECO:0000313" key="1">
    <source>
        <dbReference type="EMBL" id="RZS90645.1"/>
    </source>
</evidence>
<dbReference type="NCBIfam" id="NF033709">
    <property type="entry name" value="PorV_fam"/>
    <property type="match status" value="1"/>
</dbReference>
<proteinExistence type="predicted"/>
<comment type="caution">
    <text evidence="1">The sequence shown here is derived from an EMBL/GenBank/DDBJ whole genome shotgun (WGS) entry which is preliminary data.</text>
</comment>
<evidence type="ECO:0000313" key="2">
    <source>
        <dbReference type="Proteomes" id="UP000292262"/>
    </source>
</evidence>
<sequence>MFSILFFVRTIKLQPDYYIFASMNRKLTILFLFVISLQSLSAQIGGRYTYQFLNLVSSPRQAALGGKYVTGYNMDPTSALLNPATINLDMHNQLAVNYVNYIADVNYGSVAYARAFGEKKRMFHIGVTYINYGKFNGFDEFGNETASFGAGEVAISFGYAQQIKASRFHVGAGVKVISSKLEEYTSLGGAVDIGVIYHYPEEKLDAGLTIRNLGTQFTTYAGTREQLPLAIDLGVAKTLTGVPIRWNVTLENLQIWDVAFSNPARDVTDLEGNVEEDDPSFINNALRHVVLGVEFFPESGFNVRVGYNFRRSEELRIVDQRSFAGLSGGFSLKMGKFRFAYSYARYNAAASSSTFGLNINLQ</sequence>
<name>A0A4Q7NU72_9FLAO</name>